<dbReference type="PANTHER" id="PTHR40841:SF2">
    <property type="entry name" value="SIDEROPHORE-DEGRADING ESTERASE (EUROFUNG)"/>
    <property type="match status" value="1"/>
</dbReference>
<evidence type="ECO:0000313" key="4">
    <source>
        <dbReference type="EMBL" id="MDN5200251.1"/>
    </source>
</evidence>
<dbReference type="Pfam" id="PF00756">
    <property type="entry name" value="Esterase"/>
    <property type="match status" value="1"/>
</dbReference>
<accession>A0ABT8KHQ4</accession>
<gene>
    <name evidence="4" type="ORF">QQ008_02740</name>
</gene>
<reference evidence="4" key="1">
    <citation type="submission" date="2023-06" db="EMBL/GenBank/DDBJ databases">
        <title>Genomic of Parafulvivirga corallium.</title>
        <authorList>
            <person name="Wang G."/>
        </authorList>
    </citation>
    <scope>NUCLEOTIDE SEQUENCE</scope>
    <source>
        <strain evidence="4">BMA10</strain>
    </source>
</reference>
<keyword evidence="5" id="KW-1185">Reference proteome</keyword>
<dbReference type="Proteomes" id="UP001172082">
    <property type="component" value="Unassembled WGS sequence"/>
</dbReference>
<evidence type="ECO:0000256" key="1">
    <source>
        <dbReference type="ARBA" id="ARBA00005622"/>
    </source>
</evidence>
<protein>
    <submittedName>
        <fullName evidence="4">Alpha/beta hydrolase-fold protein</fullName>
    </submittedName>
</protein>
<dbReference type="Gene3D" id="3.40.50.1820">
    <property type="entry name" value="alpha/beta hydrolase"/>
    <property type="match status" value="1"/>
</dbReference>
<proteinExistence type="inferred from homology"/>
<name>A0ABT8KHQ4_9BACT</name>
<sequence length="280" mass="31668">MKGHQKIIFILLAFIVSSLQSIAQEATNTTAIKSKPFISGITYEINSKELGEKRLLNIYLPTGYKKDSMTKFPVIYLLDGSVGEDFLHITGLVEFMSMYQIMPRSIVVGIANVDRKRDFTHPSTDQRDLKGLPTSGGSARFIKFLEKEVQPFVEGNYRTAQKTIIGQSLGGLLATEILLKKPSLFDDYIIVSPSLWWNNESLALSAYDLLKQHSNLWKNVYLSIGSEGKQMQSGFDKLLEALKKIESKDLKIHHAPFPKETHATILHRSVYRAFELLNEK</sequence>
<evidence type="ECO:0000313" key="5">
    <source>
        <dbReference type="Proteomes" id="UP001172082"/>
    </source>
</evidence>
<dbReference type="InterPro" id="IPR000801">
    <property type="entry name" value="Esterase-like"/>
</dbReference>
<dbReference type="SUPFAM" id="SSF53474">
    <property type="entry name" value="alpha/beta-Hydrolases"/>
    <property type="match status" value="1"/>
</dbReference>
<keyword evidence="2 4" id="KW-0378">Hydrolase</keyword>
<keyword evidence="3" id="KW-0732">Signal</keyword>
<comment type="caution">
    <text evidence="4">The sequence shown here is derived from an EMBL/GenBank/DDBJ whole genome shotgun (WGS) entry which is preliminary data.</text>
</comment>
<organism evidence="4 5">
    <name type="scientific">Splendidivirga corallicola</name>
    <dbReference type="NCBI Taxonomy" id="3051826"/>
    <lineage>
        <taxon>Bacteria</taxon>
        <taxon>Pseudomonadati</taxon>
        <taxon>Bacteroidota</taxon>
        <taxon>Cytophagia</taxon>
        <taxon>Cytophagales</taxon>
        <taxon>Splendidivirgaceae</taxon>
        <taxon>Splendidivirga</taxon>
    </lineage>
</organism>
<dbReference type="PANTHER" id="PTHR40841">
    <property type="entry name" value="SIDEROPHORE TRIACETYLFUSARININE C ESTERASE"/>
    <property type="match status" value="1"/>
</dbReference>
<dbReference type="RefSeq" id="WP_346750277.1">
    <property type="nucleotide sequence ID" value="NZ_JAUJEA010000001.1"/>
</dbReference>
<comment type="similarity">
    <text evidence="1">Belongs to the esterase D family.</text>
</comment>
<feature type="signal peptide" evidence="3">
    <location>
        <begin position="1"/>
        <end position="23"/>
    </location>
</feature>
<dbReference type="GO" id="GO:0016787">
    <property type="term" value="F:hydrolase activity"/>
    <property type="evidence" value="ECO:0007669"/>
    <property type="project" value="UniProtKB-KW"/>
</dbReference>
<dbReference type="InterPro" id="IPR029058">
    <property type="entry name" value="AB_hydrolase_fold"/>
</dbReference>
<dbReference type="InterPro" id="IPR052558">
    <property type="entry name" value="Siderophore_Hydrolase_D"/>
</dbReference>
<feature type="chain" id="PRO_5047413694" evidence="3">
    <location>
        <begin position="24"/>
        <end position="280"/>
    </location>
</feature>
<evidence type="ECO:0000256" key="2">
    <source>
        <dbReference type="ARBA" id="ARBA00022801"/>
    </source>
</evidence>
<evidence type="ECO:0000256" key="3">
    <source>
        <dbReference type="SAM" id="SignalP"/>
    </source>
</evidence>
<dbReference type="EMBL" id="JAUJEA010000001">
    <property type="protein sequence ID" value="MDN5200251.1"/>
    <property type="molecule type" value="Genomic_DNA"/>
</dbReference>